<proteinExistence type="predicted"/>
<protein>
    <recommendedName>
        <fullName evidence="3">DUF2071 domain-containing protein</fullName>
    </recommendedName>
</protein>
<keyword evidence="2" id="KW-1185">Reference proteome</keyword>
<evidence type="ECO:0000313" key="2">
    <source>
        <dbReference type="Proteomes" id="UP000503117"/>
    </source>
</evidence>
<accession>A0ABX6MFL1</accession>
<dbReference type="RefSeq" id="WP_169114103.1">
    <property type="nucleotide sequence ID" value="NZ_CP051684.1"/>
</dbReference>
<dbReference type="Proteomes" id="UP000503117">
    <property type="component" value="Chromosome"/>
</dbReference>
<dbReference type="EMBL" id="CP051684">
    <property type="protein sequence ID" value="QJD93134.1"/>
    <property type="molecule type" value="Genomic_DNA"/>
</dbReference>
<sequence>MNRYRHPFPGAFGRILGSLANSVGLANLRHAVMRRLPFLKLESDVTDVVYLTWMVDVDAAQGLAPAGHVLWQRDGKTPFTILTYRHGHFGPAFLGGLRRMMPSPLQSNWRLYSERPGQVIFLKNVLSNPLHAMGTRIFSDALQSHYPASFRHAAAGNVFKTEIVPGDGSAPALQSAVRIAATKTAPPQFTDWHSAVEFLACQDIAIAHVARNDALAVSKIELPIQLSEVQPLEPIGEVTCPLLRQLNANCQPFCFLVPAVKFRVLSERLKLAH</sequence>
<evidence type="ECO:0000313" key="1">
    <source>
        <dbReference type="EMBL" id="QJD93134.1"/>
    </source>
</evidence>
<organism evidence="1 2">
    <name type="scientific">Duganella dendranthematis</name>
    <dbReference type="NCBI Taxonomy" id="2728021"/>
    <lineage>
        <taxon>Bacteria</taxon>
        <taxon>Pseudomonadati</taxon>
        <taxon>Pseudomonadota</taxon>
        <taxon>Betaproteobacteria</taxon>
        <taxon>Burkholderiales</taxon>
        <taxon>Oxalobacteraceae</taxon>
        <taxon>Telluria group</taxon>
        <taxon>Duganella</taxon>
    </lineage>
</organism>
<evidence type="ECO:0008006" key="3">
    <source>
        <dbReference type="Google" id="ProtNLM"/>
    </source>
</evidence>
<name>A0ABX6MFL1_9BURK</name>
<gene>
    <name evidence="1" type="ORF">HH213_25440</name>
</gene>
<reference evidence="1 2" key="1">
    <citation type="submission" date="2020-04" db="EMBL/GenBank/DDBJ databases">
        <title>Genome sequencing of novel species.</title>
        <authorList>
            <person name="Heo J."/>
            <person name="Kim S.-J."/>
            <person name="Kim J.-S."/>
            <person name="Hong S.-B."/>
            <person name="Kwon S.-W."/>
        </authorList>
    </citation>
    <scope>NUCLEOTIDE SEQUENCE [LARGE SCALE GENOMIC DNA]</scope>
    <source>
        <strain evidence="1 2">AF9R3</strain>
    </source>
</reference>